<dbReference type="AlphaFoldDB" id="V4HGF0"/>
<sequence length="328" mass="33326">MAPTDLDSDLAAVVTDIEALGVPGWGALSVESGRRVEADLFGDGGESGGGSDAAAADADSGGRGADPVSTVDLSFDGSGGPVPVRVYRPPETPAPTLVFFHGGGWCLGTLDSADDIARGLCERVGAVVVSVDYRLAPEHPFPAAVDDAADAVAWVREHAAALGGDGRVGVAGTSAGGNLAAATALRESGEDDLSVQALLYPVTDRDFTTDSYAANADGPLLTRGDMEVFWDRYLRSDVDAANPYAAPLRASEAALGGTAEAVVVTAGHDPLRDDGARYATRLDEAGVGTTHLDYPSMCHGFLSFGDAVPAADAAFDEAAAAIRSAFDG</sequence>
<reference evidence="5 6" key="1">
    <citation type="journal article" date="2013" name="Genome Announc.">
        <title>Draft Genome Sequence of 'Candidatus Halobonum tyrrellensis' Strain G22, Isolated from the Hypersaline Waters of Lake Tyrrell, Australia.</title>
        <authorList>
            <person name="Ugalde J.A."/>
            <person name="Narasingarao P."/>
            <person name="Kuo S."/>
            <person name="Podell S."/>
            <person name="Allen E.E."/>
        </authorList>
    </citation>
    <scope>NUCLEOTIDE SEQUENCE [LARGE SCALE GENOMIC DNA]</scope>
    <source>
        <strain evidence="5 6">G22</strain>
    </source>
</reference>
<evidence type="ECO:0000256" key="1">
    <source>
        <dbReference type="ARBA" id="ARBA00010515"/>
    </source>
</evidence>
<gene>
    <name evidence="5" type="ORF">K933_05393</name>
</gene>
<dbReference type="PROSITE" id="PS01173">
    <property type="entry name" value="LIPASE_GDXG_HIS"/>
    <property type="match status" value="1"/>
</dbReference>
<dbReference type="STRING" id="1324957.K933_05393"/>
<dbReference type="PATRIC" id="fig|1324957.4.peg.1095"/>
<accession>V4HGF0</accession>
<proteinExistence type="inferred from homology"/>
<dbReference type="RefSeq" id="WP_023393666.1">
    <property type="nucleotide sequence ID" value="NZ_ASGZ01000016.1"/>
</dbReference>
<comment type="similarity">
    <text evidence="1">Belongs to the 'GDXG' lipolytic enzyme family.</text>
</comment>
<evidence type="ECO:0000313" key="5">
    <source>
        <dbReference type="EMBL" id="ESP89193.1"/>
    </source>
</evidence>
<feature type="compositionally biased region" description="Gly residues" evidence="3">
    <location>
        <begin position="42"/>
        <end position="51"/>
    </location>
</feature>
<evidence type="ECO:0000256" key="2">
    <source>
        <dbReference type="ARBA" id="ARBA00022801"/>
    </source>
</evidence>
<dbReference type="SUPFAM" id="SSF53474">
    <property type="entry name" value="alpha/beta-Hydrolases"/>
    <property type="match status" value="1"/>
</dbReference>
<dbReference type="Pfam" id="PF07859">
    <property type="entry name" value="Abhydrolase_3"/>
    <property type="match status" value="1"/>
</dbReference>
<feature type="domain" description="Alpha/beta hydrolase fold-3" evidence="4">
    <location>
        <begin position="97"/>
        <end position="302"/>
    </location>
</feature>
<dbReference type="eggNOG" id="arCOG02638">
    <property type="taxonomic scope" value="Archaea"/>
</dbReference>
<keyword evidence="6" id="KW-1185">Reference proteome</keyword>
<evidence type="ECO:0000313" key="6">
    <source>
        <dbReference type="Proteomes" id="UP000017840"/>
    </source>
</evidence>
<dbReference type="InterPro" id="IPR013094">
    <property type="entry name" value="AB_hydrolase_3"/>
</dbReference>
<name>V4HGF0_9EURY</name>
<dbReference type="Gene3D" id="3.40.50.1820">
    <property type="entry name" value="alpha/beta hydrolase"/>
    <property type="match status" value="1"/>
</dbReference>
<comment type="caution">
    <text evidence="5">The sequence shown here is derived from an EMBL/GenBank/DDBJ whole genome shotgun (WGS) entry which is preliminary data.</text>
</comment>
<organism evidence="5 6">
    <name type="scientific">Candidatus Halobonum tyrrellensis G22</name>
    <dbReference type="NCBI Taxonomy" id="1324957"/>
    <lineage>
        <taxon>Archaea</taxon>
        <taxon>Methanobacteriati</taxon>
        <taxon>Methanobacteriota</taxon>
        <taxon>Stenosarchaea group</taxon>
        <taxon>Halobacteria</taxon>
        <taxon>Halobacteriales</taxon>
        <taxon>Haloferacaceae</taxon>
        <taxon>Candidatus Halobonum</taxon>
    </lineage>
</organism>
<dbReference type="Proteomes" id="UP000017840">
    <property type="component" value="Unassembled WGS sequence"/>
</dbReference>
<dbReference type="InterPro" id="IPR002168">
    <property type="entry name" value="Lipase_GDXG_HIS_AS"/>
</dbReference>
<dbReference type="InterPro" id="IPR029058">
    <property type="entry name" value="AB_hydrolase_fold"/>
</dbReference>
<evidence type="ECO:0000256" key="3">
    <source>
        <dbReference type="SAM" id="MobiDB-lite"/>
    </source>
</evidence>
<feature type="region of interest" description="Disordered" evidence="3">
    <location>
        <begin position="39"/>
        <end position="74"/>
    </location>
</feature>
<dbReference type="PANTHER" id="PTHR48081:SF8">
    <property type="entry name" value="ALPHA_BETA HYDROLASE FOLD-3 DOMAIN-CONTAINING PROTEIN-RELATED"/>
    <property type="match status" value="1"/>
</dbReference>
<dbReference type="OrthoDB" id="33195at2157"/>
<dbReference type="InterPro" id="IPR050300">
    <property type="entry name" value="GDXG_lipolytic_enzyme"/>
</dbReference>
<dbReference type="EMBL" id="ASGZ01000016">
    <property type="protein sequence ID" value="ESP89193.1"/>
    <property type="molecule type" value="Genomic_DNA"/>
</dbReference>
<protein>
    <submittedName>
        <fullName evidence="5">Esterase/lipase</fullName>
    </submittedName>
</protein>
<dbReference type="GO" id="GO:0016787">
    <property type="term" value="F:hydrolase activity"/>
    <property type="evidence" value="ECO:0007669"/>
    <property type="project" value="UniProtKB-KW"/>
</dbReference>
<dbReference type="PANTHER" id="PTHR48081">
    <property type="entry name" value="AB HYDROLASE SUPERFAMILY PROTEIN C4A8.06C"/>
    <property type="match status" value="1"/>
</dbReference>
<evidence type="ECO:0000259" key="4">
    <source>
        <dbReference type="Pfam" id="PF07859"/>
    </source>
</evidence>
<keyword evidence="2" id="KW-0378">Hydrolase</keyword>